<evidence type="ECO:0000313" key="2">
    <source>
        <dbReference type="EMBL" id="RRT57868.1"/>
    </source>
</evidence>
<proteinExistence type="predicted"/>
<dbReference type="EMBL" id="AMZH03008969">
    <property type="protein sequence ID" value="RRT57868.1"/>
    <property type="molecule type" value="Genomic_DNA"/>
</dbReference>
<evidence type="ECO:0000256" key="1">
    <source>
        <dbReference type="SAM" id="Phobius"/>
    </source>
</evidence>
<keyword evidence="1" id="KW-0812">Transmembrane</keyword>
<accession>A0A426Z1M9</accession>
<dbReference type="AlphaFoldDB" id="A0A426Z1M9"/>
<dbReference type="Proteomes" id="UP000287651">
    <property type="component" value="Unassembled WGS sequence"/>
</dbReference>
<protein>
    <submittedName>
        <fullName evidence="2">Uncharacterized protein</fullName>
    </submittedName>
</protein>
<comment type="caution">
    <text evidence="2">The sequence shown here is derived from an EMBL/GenBank/DDBJ whole genome shotgun (WGS) entry which is preliminary data.</text>
</comment>
<name>A0A426Z1M9_ENSVE</name>
<evidence type="ECO:0000313" key="3">
    <source>
        <dbReference type="Proteomes" id="UP000287651"/>
    </source>
</evidence>
<keyword evidence="1" id="KW-1133">Transmembrane helix</keyword>
<gene>
    <name evidence="2" type="ORF">B296_00046980</name>
</gene>
<keyword evidence="1" id="KW-0472">Membrane</keyword>
<sequence length="52" mass="6047">MLHTSSYIRLPSLGYRNPSKTLTLQIRVLCVRLHPSICLVSFSFLFFSPYSR</sequence>
<feature type="transmembrane region" description="Helical" evidence="1">
    <location>
        <begin position="24"/>
        <end position="47"/>
    </location>
</feature>
<organism evidence="2 3">
    <name type="scientific">Ensete ventricosum</name>
    <name type="common">Abyssinian banana</name>
    <name type="synonym">Musa ensete</name>
    <dbReference type="NCBI Taxonomy" id="4639"/>
    <lineage>
        <taxon>Eukaryota</taxon>
        <taxon>Viridiplantae</taxon>
        <taxon>Streptophyta</taxon>
        <taxon>Embryophyta</taxon>
        <taxon>Tracheophyta</taxon>
        <taxon>Spermatophyta</taxon>
        <taxon>Magnoliopsida</taxon>
        <taxon>Liliopsida</taxon>
        <taxon>Zingiberales</taxon>
        <taxon>Musaceae</taxon>
        <taxon>Ensete</taxon>
    </lineage>
</organism>
<reference evidence="2 3" key="1">
    <citation type="journal article" date="2014" name="Agronomy (Basel)">
        <title>A Draft Genome Sequence for Ensete ventricosum, the Drought-Tolerant Tree Against Hunger.</title>
        <authorList>
            <person name="Harrison J."/>
            <person name="Moore K.A."/>
            <person name="Paszkiewicz K."/>
            <person name="Jones T."/>
            <person name="Grant M."/>
            <person name="Ambacheew D."/>
            <person name="Muzemil S."/>
            <person name="Studholme D.J."/>
        </authorList>
    </citation>
    <scope>NUCLEOTIDE SEQUENCE [LARGE SCALE GENOMIC DNA]</scope>
</reference>